<evidence type="ECO:0000313" key="8">
    <source>
        <dbReference type="Proteomes" id="UP000295361"/>
    </source>
</evidence>
<evidence type="ECO:0000256" key="2">
    <source>
        <dbReference type="ARBA" id="ARBA00022692"/>
    </source>
</evidence>
<feature type="domain" description="O-antigen ligase-related" evidence="6">
    <location>
        <begin position="269"/>
        <end position="408"/>
    </location>
</feature>
<comment type="caution">
    <text evidence="7">The sequence shown here is derived from an EMBL/GenBank/DDBJ whole genome shotgun (WGS) entry which is preliminary data.</text>
</comment>
<evidence type="ECO:0000256" key="4">
    <source>
        <dbReference type="ARBA" id="ARBA00023136"/>
    </source>
</evidence>
<evidence type="ECO:0000256" key="1">
    <source>
        <dbReference type="ARBA" id="ARBA00004141"/>
    </source>
</evidence>
<name>A0A4R6QQI0_9BURK</name>
<accession>A0A4R6QQI0</accession>
<feature type="transmembrane region" description="Helical" evidence="5">
    <location>
        <begin position="235"/>
        <end position="253"/>
    </location>
</feature>
<evidence type="ECO:0000256" key="5">
    <source>
        <dbReference type="SAM" id="Phobius"/>
    </source>
</evidence>
<evidence type="ECO:0000256" key="3">
    <source>
        <dbReference type="ARBA" id="ARBA00022989"/>
    </source>
</evidence>
<dbReference type="GO" id="GO:0016020">
    <property type="term" value="C:membrane"/>
    <property type="evidence" value="ECO:0007669"/>
    <property type="project" value="UniProtKB-SubCell"/>
</dbReference>
<keyword evidence="7" id="KW-0436">Ligase</keyword>
<dbReference type="GO" id="GO:0016874">
    <property type="term" value="F:ligase activity"/>
    <property type="evidence" value="ECO:0007669"/>
    <property type="project" value="UniProtKB-KW"/>
</dbReference>
<feature type="transmembrane region" description="Helical" evidence="5">
    <location>
        <begin position="465"/>
        <end position="481"/>
    </location>
</feature>
<feature type="transmembrane region" description="Helical" evidence="5">
    <location>
        <begin position="85"/>
        <end position="107"/>
    </location>
</feature>
<feature type="transmembrane region" description="Helical" evidence="5">
    <location>
        <begin position="172"/>
        <end position="193"/>
    </location>
</feature>
<dbReference type="AlphaFoldDB" id="A0A4R6QQI0"/>
<dbReference type="InterPro" id="IPR051533">
    <property type="entry name" value="WaaL-like"/>
</dbReference>
<feature type="transmembrane region" description="Helical" evidence="5">
    <location>
        <begin position="142"/>
        <end position="160"/>
    </location>
</feature>
<organism evidence="7 8">
    <name type="scientific">Roseateles toxinivorans</name>
    <dbReference type="NCBI Taxonomy" id="270368"/>
    <lineage>
        <taxon>Bacteria</taxon>
        <taxon>Pseudomonadati</taxon>
        <taxon>Pseudomonadota</taxon>
        <taxon>Betaproteobacteria</taxon>
        <taxon>Burkholderiales</taxon>
        <taxon>Sphaerotilaceae</taxon>
        <taxon>Roseateles</taxon>
    </lineage>
</organism>
<evidence type="ECO:0000259" key="6">
    <source>
        <dbReference type="Pfam" id="PF04932"/>
    </source>
</evidence>
<dbReference type="RefSeq" id="WP_166651989.1">
    <property type="nucleotide sequence ID" value="NZ_SNXS01000003.1"/>
</dbReference>
<dbReference type="InterPro" id="IPR007016">
    <property type="entry name" value="O-antigen_ligase-rel_domated"/>
</dbReference>
<gene>
    <name evidence="7" type="ORF">DES47_103495</name>
</gene>
<comment type="subcellular location">
    <subcellularLocation>
        <location evidence="1">Membrane</location>
        <topology evidence="1">Multi-pass membrane protein</topology>
    </subcellularLocation>
</comment>
<dbReference type="Proteomes" id="UP000295361">
    <property type="component" value="Unassembled WGS sequence"/>
</dbReference>
<feature type="transmembrane region" description="Helical" evidence="5">
    <location>
        <begin position="433"/>
        <end position="453"/>
    </location>
</feature>
<keyword evidence="4 5" id="KW-0472">Membrane</keyword>
<dbReference type="InParanoid" id="A0A4R6QQI0"/>
<feature type="transmembrane region" description="Helical" evidence="5">
    <location>
        <begin position="41"/>
        <end position="73"/>
    </location>
</feature>
<feature type="transmembrane region" description="Helical" evidence="5">
    <location>
        <begin position="401"/>
        <end position="421"/>
    </location>
</feature>
<protein>
    <submittedName>
        <fullName evidence="7">O-antigen ligase-like membrane protein</fullName>
    </submittedName>
</protein>
<dbReference type="Pfam" id="PF04932">
    <property type="entry name" value="Wzy_C"/>
    <property type="match status" value="1"/>
</dbReference>
<sequence length="493" mass="53463">MTPAETTHRSGSWRSLQAVLAGSLFSGATLTLGSSAVGSPLLLLGVPLVLGAGVLLMLWPAVAFMLTAFIIPIERLGRLTADDAMYTISLMRIVGTLALGSFLLHALIRRRAIAFGSAFWLYAAYFCLALLGVFHSSHQLGTVRACGAILGNLLFFWLVINIGQAPRLAKTAVALWLTSTVIVGVFTIITWHFGKGVSEADLGETASRFSTVMVDTSEWEALDSTARAAGPTSHAAVYAMNLILTLPFFLYFLKHQRGARWRVLIGGGLLVTLYNVFLTNTRAAILLAVAVLLLCGARGLYRFSAGGVVAACLAVAAMLPLAPEAVWHRVLDTSNYSLERSATLRIRFEYWAAGLQVAQDHWLAGIGVGNQQVIPLYIKGDAPEETTVHNEYIMTAMEVGLLGWGVFFGFVVLMYAAARRAAQLVPGRWPPSLLHADFFVAAQVAMLATAVYGLQVDVFHFPLKGWWLIAGISWALYRVLLEEKPIHNSERSA</sequence>
<keyword evidence="3 5" id="KW-1133">Transmembrane helix</keyword>
<dbReference type="PANTHER" id="PTHR37422">
    <property type="entry name" value="TEICHURONIC ACID BIOSYNTHESIS PROTEIN TUAE"/>
    <property type="match status" value="1"/>
</dbReference>
<dbReference type="PANTHER" id="PTHR37422:SF13">
    <property type="entry name" value="LIPOPOLYSACCHARIDE BIOSYNTHESIS PROTEIN PA4999-RELATED"/>
    <property type="match status" value="1"/>
</dbReference>
<feature type="transmembrane region" description="Helical" evidence="5">
    <location>
        <begin position="308"/>
        <end position="327"/>
    </location>
</feature>
<evidence type="ECO:0000313" key="7">
    <source>
        <dbReference type="EMBL" id="TDP71514.1"/>
    </source>
</evidence>
<feature type="transmembrane region" description="Helical" evidence="5">
    <location>
        <begin position="15"/>
        <end position="34"/>
    </location>
</feature>
<keyword evidence="8" id="KW-1185">Reference proteome</keyword>
<feature type="transmembrane region" description="Helical" evidence="5">
    <location>
        <begin position="283"/>
        <end position="301"/>
    </location>
</feature>
<feature type="transmembrane region" description="Helical" evidence="5">
    <location>
        <begin position="260"/>
        <end position="277"/>
    </location>
</feature>
<feature type="transmembrane region" description="Helical" evidence="5">
    <location>
        <begin position="119"/>
        <end position="136"/>
    </location>
</feature>
<keyword evidence="2 5" id="KW-0812">Transmembrane</keyword>
<reference evidence="7 8" key="1">
    <citation type="submission" date="2019-03" db="EMBL/GenBank/DDBJ databases">
        <title>Genomic Encyclopedia of Type Strains, Phase IV (KMG-IV): sequencing the most valuable type-strain genomes for metagenomic binning, comparative biology and taxonomic classification.</title>
        <authorList>
            <person name="Goeker M."/>
        </authorList>
    </citation>
    <scope>NUCLEOTIDE SEQUENCE [LARGE SCALE GENOMIC DNA]</scope>
    <source>
        <strain evidence="7 8">DSM 16998</strain>
    </source>
</reference>
<dbReference type="EMBL" id="SNXS01000003">
    <property type="protein sequence ID" value="TDP71514.1"/>
    <property type="molecule type" value="Genomic_DNA"/>
</dbReference>
<proteinExistence type="predicted"/>